<name>A0A7T3ABR5_SPHPI</name>
<dbReference type="AlphaFoldDB" id="A0A7T3ABR5"/>
<dbReference type="RefSeq" id="WP_197939200.1">
    <property type="nucleotide sequence ID" value="NZ_CP065713.1"/>
</dbReference>
<reference evidence="1 2" key="1">
    <citation type="submission" date="2020-12" db="EMBL/GenBank/DDBJ databases">
        <title>FDA dAtabase for Regulatory Grade micrObial Sequences (FDA-ARGOS): Supporting development and validation of Infectious Disease Dx tests.</title>
        <authorList>
            <person name="Sproer C."/>
            <person name="Gronow S."/>
            <person name="Severitt S."/>
            <person name="Schroder I."/>
            <person name="Tallon L."/>
            <person name="Sadzewicz L."/>
            <person name="Zhao X."/>
            <person name="Boylan J."/>
            <person name="Ott S."/>
            <person name="Bowen H."/>
            <person name="Vavikolanu K."/>
            <person name="Mehta A."/>
            <person name="Aluvathingal J."/>
            <person name="Nadendla S."/>
            <person name="Lowell S."/>
            <person name="Myers T."/>
            <person name="Yan Y."/>
            <person name="Sichtig H."/>
        </authorList>
    </citation>
    <scope>NUCLEOTIDE SEQUENCE [LARGE SCALE GENOMIC DNA]</scope>
    <source>
        <strain evidence="1 2">FDAARGOS_881</strain>
    </source>
</reference>
<evidence type="ECO:0000313" key="2">
    <source>
        <dbReference type="Proteomes" id="UP000594836"/>
    </source>
</evidence>
<protein>
    <recommendedName>
        <fullName evidence="3">ArsR family transcriptional regulator</fullName>
    </recommendedName>
</protein>
<dbReference type="Proteomes" id="UP000594836">
    <property type="component" value="Chromosome"/>
</dbReference>
<evidence type="ECO:0008006" key="3">
    <source>
        <dbReference type="Google" id="ProtNLM"/>
    </source>
</evidence>
<accession>A0A7T3ABR5</accession>
<organism evidence="1 2">
    <name type="scientific">Sphingomonas paucimobilis</name>
    <name type="common">Pseudomonas paucimobilis</name>
    <dbReference type="NCBI Taxonomy" id="13689"/>
    <lineage>
        <taxon>Bacteria</taxon>
        <taxon>Pseudomonadati</taxon>
        <taxon>Pseudomonadota</taxon>
        <taxon>Alphaproteobacteria</taxon>
        <taxon>Sphingomonadales</taxon>
        <taxon>Sphingomonadaceae</taxon>
        <taxon>Sphingomonas</taxon>
    </lineage>
</organism>
<gene>
    <name evidence="1" type="ORF">I6G38_05445</name>
</gene>
<sequence length="99" mass="11343">MKSYEERVTEDARLIILKELCQQPDGRLNEVSIQRVLDAFAISRTRDWIRTQLARLAELEVVRVSEIGTVHVAQLRQAGRHHVERRAFVAGISHPSEAD</sequence>
<evidence type="ECO:0000313" key="1">
    <source>
        <dbReference type="EMBL" id="QPT09701.1"/>
    </source>
</evidence>
<dbReference type="EMBL" id="CP065713">
    <property type="protein sequence ID" value="QPT09701.1"/>
    <property type="molecule type" value="Genomic_DNA"/>
</dbReference>
<proteinExistence type="predicted"/>